<dbReference type="OrthoDB" id="9760804at2"/>
<dbReference type="InterPro" id="IPR052182">
    <property type="entry name" value="Glycogen/Maltodextrin_Phosph"/>
</dbReference>
<accession>A0A1I7KWS1</accession>
<dbReference type="PANTHER" id="PTHR42655">
    <property type="entry name" value="GLYCOGEN PHOSPHORYLASE"/>
    <property type="match status" value="1"/>
</dbReference>
<organism evidence="2 3">
    <name type="scientific">Pontibacter akesuensis</name>
    <dbReference type="NCBI Taxonomy" id="388950"/>
    <lineage>
        <taxon>Bacteria</taxon>
        <taxon>Pseudomonadati</taxon>
        <taxon>Bacteroidota</taxon>
        <taxon>Cytophagia</taxon>
        <taxon>Cytophagales</taxon>
        <taxon>Hymenobacteraceae</taxon>
        <taxon>Pontibacter</taxon>
    </lineage>
</organism>
<dbReference type="Gene3D" id="3.40.50.2000">
    <property type="entry name" value="Glycogen Phosphorylase B"/>
    <property type="match status" value="2"/>
</dbReference>
<dbReference type="RefSeq" id="WP_068839056.1">
    <property type="nucleotide sequence ID" value="NZ_BMXC01000007.1"/>
</dbReference>
<dbReference type="InterPro" id="IPR000811">
    <property type="entry name" value="Glyco_trans_35"/>
</dbReference>
<dbReference type="STRING" id="388950.GCA_001611675_03174"/>
<sequence>MASEYSRWYHPYEINDKYKKRVAYFSMEFGIDQALKIYSGGLGFLAGSHMRSAYELRQNMIGIGMLWKYGYYDQQRNEDLTMRPHFQEKNYSFLEDSGITVRVLVDEHPVLVKAMVLKPEVFGTIPMYFLTTDIPENDHLARTITHHLYDPEQRARIAQSIVLGIGGAKVVEALGGSDIYHMNEGHALPLAFRLFEVYGKLSEIRKRLVFTTHTPEKAGNEEHDIHLLDDMSFFNGASIEEVRELTGMHGQMFSHTLAALRLAKVANGVSQLHGEVSRDMWYENEGVCEIKAITNAQNFNFWTDMELWHAQERDDNAAMTRRKEELKRVMFKEVADQAGKLFRPDVLTIVWARRFAAYKRADLLVRDMERFMKLISNKEMPVQVIWAGKPYPFDYGAINIFNKLVKMSQVLDNVAVLTGYEIELSRKLKQGCDIWLNTPRRPREASGTSGMTASMNGAVNVSVQDGWLPEYARNGENSYVLPVVDTTMPDERQDEQDYNNLMNLLENEIVPTYYRDRERWLYIMKQSMRNVVPQFESNRMAHEYYEQLFNS</sequence>
<keyword evidence="3" id="KW-1185">Reference proteome</keyword>
<comment type="similarity">
    <text evidence="1">Belongs to the glycogen phosphorylase family.</text>
</comment>
<dbReference type="AlphaFoldDB" id="A0A1I7KWS1"/>
<dbReference type="EMBL" id="FPCA01000010">
    <property type="protein sequence ID" value="SFV01754.1"/>
    <property type="molecule type" value="Genomic_DNA"/>
</dbReference>
<proteinExistence type="inferred from homology"/>
<dbReference type="PANTHER" id="PTHR42655:SF1">
    <property type="entry name" value="GLYCOGEN PHOSPHORYLASE"/>
    <property type="match status" value="1"/>
</dbReference>
<dbReference type="GO" id="GO:0030170">
    <property type="term" value="F:pyridoxal phosphate binding"/>
    <property type="evidence" value="ECO:0007669"/>
    <property type="project" value="InterPro"/>
</dbReference>
<dbReference type="Proteomes" id="UP000182491">
    <property type="component" value="Unassembled WGS sequence"/>
</dbReference>
<dbReference type="Pfam" id="PF00343">
    <property type="entry name" value="Phosphorylase"/>
    <property type="match status" value="1"/>
</dbReference>
<dbReference type="GO" id="GO:0005975">
    <property type="term" value="P:carbohydrate metabolic process"/>
    <property type="evidence" value="ECO:0007669"/>
    <property type="project" value="InterPro"/>
</dbReference>
<evidence type="ECO:0000313" key="2">
    <source>
        <dbReference type="EMBL" id="SFV01754.1"/>
    </source>
</evidence>
<reference evidence="3" key="1">
    <citation type="submission" date="2016-10" db="EMBL/GenBank/DDBJ databases">
        <authorList>
            <person name="Varghese N."/>
        </authorList>
    </citation>
    <scope>NUCLEOTIDE SEQUENCE [LARGE SCALE GENOMIC DNA]</scope>
    <source>
        <strain evidence="3">DSM 18820</strain>
    </source>
</reference>
<dbReference type="InterPro" id="IPR011834">
    <property type="entry name" value="Agluc_phsphrylas"/>
</dbReference>
<dbReference type="NCBIfam" id="TIGR02094">
    <property type="entry name" value="more_P_ylases"/>
    <property type="match status" value="2"/>
</dbReference>
<evidence type="ECO:0000313" key="3">
    <source>
        <dbReference type="Proteomes" id="UP000182491"/>
    </source>
</evidence>
<gene>
    <name evidence="2" type="ORF">SAMN04487941_0037</name>
</gene>
<dbReference type="GO" id="GO:0008184">
    <property type="term" value="F:glycogen phosphorylase activity"/>
    <property type="evidence" value="ECO:0007669"/>
    <property type="project" value="InterPro"/>
</dbReference>
<name>A0A1I7KWS1_9BACT</name>
<evidence type="ECO:0000256" key="1">
    <source>
        <dbReference type="ARBA" id="ARBA00006047"/>
    </source>
</evidence>
<dbReference type="SUPFAM" id="SSF53756">
    <property type="entry name" value="UDP-Glycosyltransferase/glycogen phosphorylase"/>
    <property type="match status" value="1"/>
</dbReference>
<protein>
    <submittedName>
        <fullName evidence="2">Starch phosphorylase</fullName>
    </submittedName>
</protein>